<evidence type="ECO:0000256" key="4">
    <source>
        <dbReference type="ARBA" id="ARBA00022452"/>
    </source>
</evidence>
<organism evidence="9 10">
    <name type="scientific">Robiginitalea aurantiaca</name>
    <dbReference type="NCBI Taxonomy" id="3056915"/>
    <lineage>
        <taxon>Bacteria</taxon>
        <taxon>Pseudomonadati</taxon>
        <taxon>Bacteroidota</taxon>
        <taxon>Flavobacteriia</taxon>
        <taxon>Flavobacteriales</taxon>
        <taxon>Flavobacteriaceae</taxon>
        <taxon>Robiginitalea</taxon>
    </lineage>
</organism>
<keyword evidence="5" id="KW-0812">Transmembrane</keyword>
<keyword evidence="7" id="KW-0998">Cell outer membrane</keyword>
<comment type="caution">
    <text evidence="9">The sequence shown here is derived from an EMBL/GenBank/DDBJ whole genome shotgun (WGS) entry which is preliminary data.</text>
</comment>
<comment type="similarity">
    <text evidence="2">Belongs to the outer membrane factor (OMF) (TC 1.B.17) family.</text>
</comment>
<dbReference type="SUPFAM" id="SSF56954">
    <property type="entry name" value="Outer membrane efflux proteins (OEP)"/>
    <property type="match status" value="1"/>
</dbReference>
<evidence type="ECO:0000256" key="3">
    <source>
        <dbReference type="ARBA" id="ARBA00022448"/>
    </source>
</evidence>
<evidence type="ECO:0000256" key="7">
    <source>
        <dbReference type="ARBA" id="ARBA00023237"/>
    </source>
</evidence>
<evidence type="ECO:0000256" key="8">
    <source>
        <dbReference type="SAM" id="Coils"/>
    </source>
</evidence>
<dbReference type="PANTHER" id="PTHR30026:SF20">
    <property type="entry name" value="OUTER MEMBRANE PROTEIN TOLC"/>
    <property type="match status" value="1"/>
</dbReference>
<reference evidence="9" key="1">
    <citation type="submission" date="2023-06" db="EMBL/GenBank/DDBJ databases">
        <title>Robiginitalea aurantiacus sp. nov. and Algoriphagus sediminis sp. nov., isolated from coastal sediment.</title>
        <authorList>
            <person name="Zhou Z.Y."/>
            <person name="An J."/>
            <person name="Jia Y.W."/>
            <person name="Du Z.J."/>
        </authorList>
    </citation>
    <scope>NUCLEOTIDE SEQUENCE</scope>
    <source>
        <strain evidence="9">M39</strain>
    </source>
</reference>
<dbReference type="EMBL" id="JAUDUY010000003">
    <property type="protein sequence ID" value="MDM9631550.1"/>
    <property type="molecule type" value="Genomic_DNA"/>
</dbReference>
<accession>A0ABT7WF56</accession>
<keyword evidence="3" id="KW-0813">Transport</keyword>
<evidence type="ECO:0000313" key="9">
    <source>
        <dbReference type="EMBL" id="MDM9631550.1"/>
    </source>
</evidence>
<protein>
    <submittedName>
        <fullName evidence="9">TolC family protein</fullName>
    </submittedName>
</protein>
<evidence type="ECO:0000313" key="10">
    <source>
        <dbReference type="Proteomes" id="UP001174839"/>
    </source>
</evidence>
<feature type="coiled-coil region" evidence="8">
    <location>
        <begin position="158"/>
        <end position="185"/>
    </location>
</feature>
<proteinExistence type="inferred from homology"/>
<dbReference type="Proteomes" id="UP001174839">
    <property type="component" value="Unassembled WGS sequence"/>
</dbReference>
<dbReference type="PANTHER" id="PTHR30026">
    <property type="entry name" value="OUTER MEMBRANE PROTEIN TOLC"/>
    <property type="match status" value="1"/>
</dbReference>
<keyword evidence="4" id="KW-1134">Transmembrane beta strand</keyword>
<keyword evidence="8" id="KW-0175">Coiled coil</keyword>
<sequence>MKHCYAILLCWAFSQIATYGQVSDPQEAEPVLSKQEAISITLENNLGIQVSENLREIDRNNANILNSGYLPTLTGLAGGNIDRQNTEGQLANGETRTAEGAETRRYNASINMDYVLFDGLGRYYNYKAFQELSAQSELEVRQTIETTLLQLFSVYYEVARLEENNASLRETLDISRNRLERARYQFEYGQNTGLDVLNAEVNVNTDSVNLLNAQQLLRNTKRDLNLILNRDLTETFQADTTVTFITSLRMEEIRERAKEKNVRMLLAEKDILISEYDMKAARSGYLPTVGLTGSYGWNELTNNNPLAFLLQNTSTTLRGGINLSWNLFDGGRTITNSKNARINFENQDLFRKQTALEVDRDIQNSWGNYQNALFVLGVQQKNLQTNQNNFNRSKERYELGQISSIEFRQAQLNLLLAELDRSQAKYNAKLAELQLLQVSGELLNIEF</sequence>
<evidence type="ECO:0000256" key="5">
    <source>
        <dbReference type="ARBA" id="ARBA00022692"/>
    </source>
</evidence>
<evidence type="ECO:0000256" key="2">
    <source>
        <dbReference type="ARBA" id="ARBA00007613"/>
    </source>
</evidence>
<dbReference type="Pfam" id="PF02321">
    <property type="entry name" value="OEP"/>
    <property type="match status" value="2"/>
</dbReference>
<gene>
    <name evidence="9" type="ORF">QU605_08710</name>
</gene>
<keyword evidence="6" id="KW-0472">Membrane</keyword>
<comment type="subcellular location">
    <subcellularLocation>
        <location evidence="1">Cell outer membrane</location>
    </subcellularLocation>
</comment>
<name>A0ABT7WF56_9FLAO</name>
<keyword evidence="10" id="KW-1185">Reference proteome</keyword>
<evidence type="ECO:0000256" key="1">
    <source>
        <dbReference type="ARBA" id="ARBA00004442"/>
    </source>
</evidence>
<evidence type="ECO:0000256" key="6">
    <source>
        <dbReference type="ARBA" id="ARBA00023136"/>
    </source>
</evidence>
<dbReference type="InterPro" id="IPR051906">
    <property type="entry name" value="TolC-like"/>
</dbReference>
<dbReference type="RefSeq" id="WP_289724903.1">
    <property type="nucleotide sequence ID" value="NZ_JAUDUY010000003.1"/>
</dbReference>
<dbReference type="Gene3D" id="1.20.1600.10">
    <property type="entry name" value="Outer membrane efflux proteins (OEP)"/>
    <property type="match status" value="1"/>
</dbReference>
<dbReference type="InterPro" id="IPR003423">
    <property type="entry name" value="OMP_efflux"/>
</dbReference>